<keyword evidence="4 8" id="KW-0653">Protein transport</keyword>
<evidence type="ECO:0000256" key="5">
    <source>
        <dbReference type="ARBA" id="ARBA00022989"/>
    </source>
</evidence>
<comment type="function">
    <text evidence="8">May be involved in fusion of retrograde transport vesicles derived from an endocytic compartment with the Golgi complex.</text>
</comment>
<feature type="transmembrane region" description="Helical" evidence="8">
    <location>
        <begin position="12"/>
        <end position="37"/>
    </location>
</feature>
<evidence type="ECO:0000256" key="6">
    <source>
        <dbReference type="ARBA" id="ARBA00023136"/>
    </source>
</evidence>
<name>A0A7S3PBI4_9STRA</name>
<comment type="subcellular location">
    <subcellularLocation>
        <location evidence="1 8">Membrane</location>
        <topology evidence="1 8">Multi-pass membrane protein</topology>
    </subcellularLocation>
</comment>
<protein>
    <recommendedName>
        <fullName evidence="8">Vesicle transport protein</fullName>
    </recommendedName>
</protein>
<evidence type="ECO:0000313" key="9">
    <source>
        <dbReference type="EMBL" id="CAE0433560.1"/>
    </source>
</evidence>
<dbReference type="InterPro" id="IPR007305">
    <property type="entry name" value="Vesicle_transpt_Got1/SFT2"/>
</dbReference>
<gene>
    <name evidence="9" type="ORF">ASTO00021_LOCUS3881</name>
</gene>
<feature type="transmembrane region" description="Helical" evidence="8">
    <location>
        <begin position="74"/>
        <end position="92"/>
    </location>
</feature>
<keyword evidence="3 8" id="KW-0812">Transmembrane</keyword>
<organism evidence="9">
    <name type="scientific">Aplanochytrium stocchinoi</name>
    <dbReference type="NCBI Taxonomy" id="215587"/>
    <lineage>
        <taxon>Eukaryota</taxon>
        <taxon>Sar</taxon>
        <taxon>Stramenopiles</taxon>
        <taxon>Bigyra</taxon>
        <taxon>Labyrinthulomycetes</taxon>
        <taxon>Thraustochytrida</taxon>
        <taxon>Thraustochytriidae</taxon>
        <taxon>Aplanochytrium</taxon>
    </lineage>
</organism>
<dbReference type="Pfam" id="PF04178">
    <property type="entry name" value="Got1"/>
    <property type="match status" value="1"/>
</dbReference>
<reference evidence="9" key="1">
    <citation type="submission" date="2021-01" db="EMBL/GenBank/DDBJ databases">
        <authorList>
            <person name="Corre E."/>
            <person name="Pelletier E."/>
            <person name="Niang G."/>
            <person name="Scheremetjew M."/>
            <person name="Finn R."/>
            <person name="Kale V."/>
            <person name="Holt S."/>
            <person name="Cochrane G."/>
            <person name="Meng A."/>
            <person name="Brown T."/>
            <person name="Cohen L."/>
        </authorList>
    </citation>
    <scope>NUCLEOTIDE SEQUENCE</scope>
    <source>
        <strain evidence="9">GSBS06</strain>
    </source>
</reference>
<comment type="similarity">
    <text evidence="7 8">Belongs to the SFT2 family.</text>
</comment>
<dbReference type="GO" id="GO:0015031">
    <property type="term" value="P:protein transport"/>
    <property type="evidence" value="ECO:0007669"/>
    <property type="project" value="UniProtKB-KW"/>
</dbReference>
<sequence length="112" mass="12541">MRNSIKYYDLFIIFILHCINSVGNFIALFATAFLVGFKRQIKSMCDPNRIIATIIFVGSLILTLIVAFKSGNVIFVIFFIIIQWLAGAWYIASYIPFARDAMTSCCKAGVGV</sequence>
<dbReference type="EMBL" id="HBIN01005389">
    <property type="protein sequence ID" value="CAE0433560.1"/>
    <property type="molecule type" value="Transcribed_RNA"/>
</dbReference>
<dbReference type="PANTHER" id="PTHR23137">
    <property type="entry name" value="VESICLE TRANSPORT PROTEIN-RELATED"/>
    <property type="match status" value="1"/>
</dbReference>
<dbReference type="GO" id="GO:0005737">
    <property type="term" value="C:cytoplasm"/>
    <property type="evidence" value="ECO:0007669"/>
    <property type="project" value="UniProtKB-ARBA"/>
</dbReference>
<proteinExistence type="inferred from homology"/>
<evidence type="ECO:0000256" key="1">
    <source>
        <dbReference type="ARBA" id="ARBA00004141"/>
    </source>
</evidence>
<keyword evidence="5 8" id="KW-1133">Transmembrane helix</keyword>
<evidence type="ECO:0000256" key="3">
    <source>
        <dbReference type="ARBA" id="ARBA00022692"/>
    </source>
</evidence>
<accession>A0A7S3PBI4</accession>
<dbReference type="AlphaFoldDB" id="A0A7S3PBI4"/>
<dbReference type="GO" id="GO:0012505">
    <property type="term" value="C:endomembrane system"/>
    <property type="evidence" value="ECO:0007669"/>
    <property type="project" value="UniProtKB-ARBA"/>
</dbReference>
<evidence type="ECO:0000256" key="7">
    <source>
        <dbReference type="ARBA" id="ARBA00025800"/>
    </source>
</evidence>
<feature type="transmembrane region" description="Helical" evidence="8">
    <location>
        <begin position="49"/>
        <end position="68"/>
    </location>
</feature>
<evidence type="ECO:0000256" key="4">
    <source>
        <dbReference type="ARBA" id="ARBA00022927"/>
    </source>
</evidence>
<keyword evidence="6 8" id="KW-0472">Membrane</keyword>
<dbReference type="GO" id="GO:0016192">
    <property type="term" value="P:vesicle-mediated transport"/>
    <property type="evidence" value="ECO:0007669"/>
    <property type="project" value="InterPro"/>
</dbReference>
<evidence type="ECO:0000256" key="8">
    <source>
        <dbReference type="RuleBase" id="RU363111"/>
    </source>
</evidence>
<keyword evidence="2 8" id="KW-0813">Transport</keyword>
<dbReference type="GO" id="GO:0016020">
    <property type="term" value="C:membrane"/>
    <property type="evidence" value="ECO:0007669"/>
    <property type="project" value="UniProtKB-SubCell"/>
</dbReference>
<comment type="caution">
    <text evidence="8">Lacks conserved residue(s) required for the propagation of feature annotation.</text>
</comment>
<evidence type="ECO:0000256" key="2">
    <source>
        <dbReference type="ARBA" id="ARBA00022448"/>
    </source>
</evidence>
<dbReference type="InterPro" id="IPR011691">
    <property type="entry name" value="Vesicle_transpt_SFT2"/>
</dbReference>
<dbReference type="PANTHER" id="PTHR23137:SF6">
    <property type="entry name" value="VESICLE TRANSPORT PROTEIN"/>
    <property type="match status" value="1"/>
</dbReference>